<evidence type="ECO:0000313" key="2">
    <source>
        <dbReference type="Proteomes" id="UP000030655"/>
    </source>
</evidence>
<dbReference type="HOGENOM" id="CLU_1146940_0_0_1"/>
<dbReference type="EMBL" id="KK365145">
    <property type="protein sequence ID" value="KCZ81283.1"/>
    <property type="molecule type" value="Genomic_DNA"/>
</dbReference>
<name>A0A059F1W4_9MICR</name>
<organism evidence="1 2">
    <name type="scientific">Anncaliia algerae PRA339</name>
    <dbReference type="NCBI Taxonomy" id="1288291"/>
    <lineage>
        <taxon>Eukaryota</taxon>
        <taxon>Fungi</taxon>
        <taxon>Fungi incertae sedis</taxon>
        <taxon>Microsporidia</taxon>
        <taxon>Tubulinosematoidea</taxon>
        <taxon>Tubulinosematidae</taxon>
        <taxon>Anncaliia</taxon>
    </lineage>
</organism>
<reference evidence="2" key="1">
    <citation type="submission" date="2013-02" db="EMBL/GenBank/DDBJ databases">
        <authorList>
            <consortium name="The Broad Institute Genome Sequencing Platform"/>
            <person name="Cuomo C."/>
            <person name="Becnel J."/>
            <person name="Sanscrainte N."/>
            <person name="Walker B."/>
            <person name="Young S.K."/>
            <person name="Zeng Q."/>
            <person name="Gargeya S."/>
            <person name="Fitzgerald M."/>
            <person name="Haas B."/>
            <person name="Abouelleil A."/>
            <person name="Alvarado L."/>
            <person name="Arachchi H.M."/>
            <person name="Berlin A.M."/>
            <person name="Chapman S.B."/>
            <person name="Dewar J."/>
            <person name="Goldberg J."/>
            <person name="Griggs A."/>
            <person name="Gujja S."/>
            <person name="Hansen M."/>
            <person name="Howarth C."/>
            <person name="Imamovic A."/>
            <person name="Larimer J."/>
            <person name="McCowan C."/>
            <person name="Murphy C."/>
            <person name="Neiman D."/>
            <person name="Pearson M."/>
            <person name="Priest M."/>
            <person name="Roberts A."/>
            <person name="Saif S."/>
            <person name="Shea T."/>
            <person name="Sisk P."/>
            <person name="Sykes S."/>
            <person name="Wortman J."/>
            <person name="Nusbaum C."/>
            <person name="Birren B."/>
        </authorList>
    </citation>
    <scope>NUCLEOTIDE SEQUENCE [LARGE SCALE GENOMIC DNA]</scope>
    <source>
        <strain evidence="2">PRA339</strain>
    </source>
</reference>
<keyword evidence="2" id="KW-1185">Reference proteome</keyword>
<sequence length="242" mass="28982">MEAIYILQWIIFLSENGCSSFNYDLNYETPISCGTDEGLSASDQQRQCKNFIKKKSYISSKIYQLNSLISLSKRILMEYNSKLKLTEYCEAFSIFEDHLNRDNFNFFRKELLASAELDMRRFLNGLELHQKDFIDLIQNEEAVKKKKSFISSCKKILKELLVIIYGIEIQNNNVMKIYENESKVISDYYKNRFYKDEFTNEFHKLYNHKFIFFTQLKNVFAKFKYENNMLLEFFEVFIGEDN</sequence>
<dbReference type="VEuPathDB" id="MicrosporidiaDB:H312_01279"/>
<protein>
    <submittedName>
        <fullName evidence="1">Uncharacterized protein</fullName>
    </submittedName>
</protein>
<gene>
    <name evidence="1" type="ORF">H312_01279</name>
</gene>
<reference evidence="1 2" key="2">
    <citation type="submission" date="2014-03" db="EMBL/GenBank/DDBJ databases">
        <title>The Genome Sequence of Anncaliia algerae insect isolate PRA339.</title>
        <authorList>
            <consortium name="The Broad Institute Genome Sequencing Platform"/>
            <consortium name="The Broad Institute Genome Sequencing Center for Infectious Disease"/>
            <person name="Cuomo C."/>
            <person name="Becnel J."/>
            <person name="Sanscrainte N."/>
            <person name="Walker B."/>
            <person name="Young S.K."/>
            <person name="Zeng Q."/>
            <person name="Gargeya S."/>
            <person name="Fitzgerald M."/>
            <person name="Haas B."/>
            <person name="Abouelleil A."/>
            <person name="Alvarado L."/>
            <person name="Arachchi H.M."/>
            <person name="Berlin A.M."/>
            <person name="Chapman S.B."/>
            <person name="Dewar J."/>
            <person name="Goldberg J."/>
            <person name="Griggs A."/>
            <person name="Gujja S."/>
            <person name="Hansen M."/>
            <person name="Howarth C."/>
            <person name="Imamovic A."/>
            <person name="Larimer J."/>
            <person name="McCowan C."/>
            <person name="Murphy C."/>
            <person name="Neiman D."/>
            <person name="Pearson M."/>
            <person name="Priest M."/>
            <person name="Roberts A."/>
            <person name="Saif S."/>
            <person name="Shea T."/>
            <person name="Sisk P."/>
            <person name="Sykes S."/>
            <person name="Wortman J."/>
            <person name="Nusbaum C."/>
            <person name="Birren B."/>
        </authorList>
    </citation>
    <scope>NUCLEOTIDE SEQUENCE [LARGE SCALE GENOMIC DNA]</scope>
    <source>
        <strain evidence="1 2">PRA339</strain>
    </source>
</reference>
<accession>A0A059F1W4</accession>
<dbReference type="AlphaFoldDB" id="A0A059F1W4"/>
<proteinExistence type="predicted"/>
<dbReference type="OrthoDB" id="2197324at2759"/>
<dbReference type="Proteomes" id="UP000030655">
    <property type="component" value="Unassembled WGS sequence"/>
</dbReference>
<evidence type="ECO:0000313" key="1">
    <source>
        <dbReference type="EMBL" id="KCZ81283.1"/>
    </source>
</evidence>